<reference evidence="6 7" key="1">
    <citation type="submission" date="2024-07" db="EMBL/GenBank/DDBJ databases">
        <title>Section-level genome sequencing and comparative genomics of Aspergillus sections Usti and Cavernicolus.</title>
        <authorList>
            <consortium name="Lawrence Berkeley National Laboratory"/>
            <person name="Nybo J.L."/>
            <person name="Vesth T.C."/>
            <person name="Theobald S."/>
            <person name="Frisvad J.C."/>
            <person name="Larsen T.O."/>
            <person name="Kjaerboelling I."/>
            <person name="Rothschild-Mancinelli K."/>
            <person name="Lyhne E.K."/>
            <person name="Kogle M.E."/>
            <person name="Barry K."/>
            <person name="Clum A."/>
            <person name="Na H."/>
            <person name="Ledsgaard L."/>
            <person name="Lin J."/>
            <person name="Lipzen A."/>
            <person name="Kuo A."/>
            <person name="Riley R."/>
            <person name="Mondo S."/>
            <person name="Labutti K."/>
            <person name="Haridas S."/>
            <person name="Pangalinan J."/>
            <person name="Salamov A.A."/>
            <person name="Simmons B.A."/>
            <person name="Magnuson J.K."/>
            <person name="Chen J."/>
            <person name="Drula E."/>
            <person name="Henrissat B."/>
            <person name="Wiebenga A."/>
            <person name="Lubbers R.J."/>
            <person name="Gomes A.C."/>
            <person name="Makela M.R."/>
            <person name="Stajich J."/>
            <person name="Grigoriev I.V."/>
            <person name="Mortensen U.H."/>
            <person name="De Vries R.P."/>
            <person name="Baker S.E."/>
            <person name="Andersen M.R."/>
        </authorList>
    </citation>
    <scope>NUCLEOTIDE SEQUENCE [LARGE SCALE GENOMIC DNA]</scope>
    <source>
        <strain evidence="6 7">CBS 588.65</strain>
    </source>
</reference>
<keyword evidence="3" id="KW-0274">FAD</keyword>
<evidence type="ECO:0000259" key="5">
    <source>
        <dbReference type="PROSITE" id="PS51387"/>
    </source>
</evidence>
<dbReference type="Gene3D" id="3.30.43.10">
    <property type="entry name" value="Uridine Diphospho-n-acetylenolpyruvylglucosamine Reductase, domain 2"/>
    <property type="match status" value="1"/>
</dbReference>
<name>A0ABR4HEF8_9EURO</name>
<keyword evidence="4" id="KW-0560">Oxidoreductase</keyword>
<evidence type="ECO:0000256" key="2">
    <source>
        <dbReference type="ARBA" id="ARBA00022630"/>
    </source>
</evidence>
<dbReference type="InterPro" id="IPR006094">
    <property type="entry name" value="Oxid_FAD_bind_N"/>
</dbReference>
<accession>A0ABR4HEF8</accession>
<feature type="domain" description="FAD-binding PCMH-type" evidence="5">
    <location>
        <begin position="41"/>
        <end position="215"/>
    </location>
</feature>
<keyword evidence="7" id="KW-1185">Reference proteome</keyword>
<proteinExistence type="inferred from homology"/>
<protein>
    <recommendedName>
        <fullName evidence="5">FAD-binding PCMH-type domain-containing protein</fullName>
    </recommendedName>
</protein>
<evidence type="ECO:0000313" key="7">
    <source>
        <dbReference type="Proteomes" id="UP001610334"/>
    </source>
</evidence>
<comment type="similarity">
    <text evidence="1">Belongs to the oxygen-dependent FAD-linked oxidoreductase family.</text>
</comment>
<evidence type="ECO:0000256" key="1">
    <source>
        <dbReference type="ARBA" id="ARBA00005466"/>
    </source>
</evidence>
<dbReference type="Gene3D" id="3.40.462.20">
    <property type="match status" value="1"/>
</dbReference>
<evidence type="ECO:0000313" key="6">
    <source>
        <dbReference type="EMBL" id="KAL2813861.1"/>
    </source>
</evidence>
<dbReference type="Proteomes" id="UP001610334">
    <property type="component" value="Unassembled WGS sequence"/>
</dbReference>
<dbReference type="PANTHER" id="PTHR42973:SF7">
    <property type="entry name" value="FAD-BINDING PCMH-TYPE DOMAIN-CONTAINING PROTEIN"/>
    <property type="match status" value="1"/>
</dbReference>
<sequence>MAKLEWTVRKIRDFVSQYPTITVLTQSSPEFSEVRSLYAHPEIIPLAIIRPATVQDVKTTVSFLATNRIEFTIRSGGHDMHGRSMKQDTVALDMRLINHVQIDSPSDEDSENEVSTATVGGGILIGDLISRLQVHGFATPVGSVPAVGYVGWAMYGGYGAYSAQFGLGVDQIVGAKVVNASGELVEADEELLKGIRGAGGAFGVIVEITVRIYKVDKILAGMIMFKSDDLSMVIPMYNEGYRALAVSGLPPPLGVHQGVLNAPIPTFTVLFVWSSADLKQGYEWLDKIKSLGPFMASTVQQTTPQGCLEEADRHFAKITQGRMWTISIRTITNDVANVIAHYTRNMPSDPHILFDMHELRACSPSAQPKANSVFSARENHFVFEINTIVEDEEKLESALAWGREFREALSNTSAGNIMPSQYLSFMRGDDVNLARVFGEHISFLKQLKQRLDPDNVFNAAISYL</sequence>
<dbReference type="InterPro" id="IPR036318">
    <property type="entry name" value="FAD-bd_PCMH-like_sf"/>
</dbReference>
<dbReference type="InterPro" id="IPR050416">
    <property type="entry name" value="FAD-linked_Oxidoreductase"/>
</dbReference>
<dbReference type="SUPFAM" id="SSF56176">
    <property type="entry name" value="FAD-binding/transporter-associated domain-like"/>
    <property type="match status" value="1"/>
</dbReference>
<dbReference type="EMBL" id="JBFXLT010000037">
    <property type="protein sequence ID" value="KAL2813861.1"/>
    <property type="molecule type" value="Genomic_DNA"/>
</dbReference>
<dbReference type="InterPro" id="IPR016166">
    <property type="entry name" value="FAD-bd_PCMH"/>
</dbReference>
<evidence type="ECO:0000256" key="3">
    <source>
        <dbReference type="ARBA" id="ARBA00022827"/>
    </source>
</evidence>
<dbReference type="PROSITE" id="PS51387">
    <property type="entry name" value="FAD_PCMH"/>
    <property type="match status" value="1"/>
</dbReference>
<gene>
    <name evidence="6" type="ORF">BJX63DRAFT_431721</name>
</gene>
<dbReference type="InterPro" id="IPR016169">
    <property type="entry name" value="FAD-bd_PCMH_sub2"/>
</dbReference>
<dbReference type="InterPro" id="IPR016167">
    <property type="entry name" value="FAD-bd_PCMH_sub1"/>
</dbReference>
<evidence type="ECO:0000256" key="4">
    <source>
        <dbReference type="ARBA" id="ARBA00023002"/>
    </source>
</evidence>
<dbReference type="PANTHER" id="PTHR42973">
    <property type="entry name" value="BINDING OXIDOREDUCTASE, PUTATIVE (AFU_ORTHOLOGUE AFUA_1G17690)-RELATED"/>
    <property type="match status" value="1"/>
</dbReference>
<comment type="caution">
    <text evidence="6">The sequence shown here is derived from an EMBL/GenBank/DDBJ whole genome shotgun (WGS) entry which is preliminary data.</text>
</comment>
<dbReference type="Pfam" id="PF01565">
    <property type="entry name" value="FAD_binding_4"/>
    <property type="match status" value="1"/>
</dbReference>
<keyword evidence="2" id="KW-0285">Flavoprotein</keyword>
<organism evidence="6 7">
    <name type="scientific">Aspergillus granulosus</name>
    <dbReference type="NCBI Taxonomy" id="176169"/>
    <lineage>
        <taxon>Eukaryota</taxon>
        <taxon>Fungi</taxon>
        <taxon>Dikarya</taxon>
        <taxon>Ascomycota</taxon>
        <taxon>Pezizomycotina</taxon>
        <taxon>Eurotiomycetes</taxon>
        <taxon>Eurotiomycetidae</taxon>
        <taxon>Eurotiales</taxon>
        <taxon>Aspergillaceae</taxon>
        <taxon>Aspergillus</taxon>
        <taxon>Aspergillus subgen. Nidulantes</taxon>
    </lineage>
</organism>
<dbReference type="Gene3D" id="3.30.465.10">
    <property type="match status" value="1"/>
</dbReference>